<comment type="caution">
    <text evidence="5">The sequence shown here is derived from an EMBL/GenBank/DDBJ whole genome shotgun (WGS) entry which is preliminary data.</text>
</comment>
<comment type="similarity">
    <text evidence="4">Belongs to the Maf family. YhdE subfamily.</text>
</comment>
<feature type="active site" description="Proton acceptor" evidence="4">
    <location>
        <position position="87"/>
    </location>
</feature>
<comment type="catalytic activity">
    <reaction evidence="4">
        <text>UTP + H2O = UMP + diphosphate + H(+)</text>
        <dbReference type="Rhea" id="RHEA:29395"/>
        <dbReference type="ChEBI" id="CHEBI:15377"/>
        <dbReference type="ChEBI" id="CHEBI:15378"/>
        <dbReference type="ChEBI" id="CHEBI:33019"/>
        <dbReference type="ChEBI" id="CHEBI:46398"/>
        <dbReference type="ChEBI" id="CHEBI:57865"/>
        <dbReference type="EC" id="3.6.1.9"/>
    </reaction>
</comment>
<keyword evidence="2 4" id="KW-0378">Hydrolase</keyword>
<feature type="site" description="Important for substrate specificity" evidence="4">
    <location>
        <position position="88"/>
    </location>
</feature>
<dbReference type="OrthoDB" id="9807767at2"/>
<comment type="caution">
    <text evidence="4">Lacks conserved residue(s) required for the propagation of feature annotation.</text>
</comment>
<gene>
    <name evidence="5" type="ORF">CR155_06285</name>
</gene>
<organism evidence="5 6">
    <name type="scientific">Pollutimonas nitritireducens</name>
    <dbReference type="NCBI Taxonomy" id="2045209"/>
    <lineage>
        <taxon>Bacteria</taxon>
        <taxon>Pseudomonadati</taxon>
        <taxon>Pseudomonadota</taxon>
        <taxon>Betaproteobacteria</taxon>
        <taxon>Burkholderiales</taxon>
        <taxon>Alcaligenaceae</taxon>
        <taxon>Pollutimonas</taxon>
    </lineage>
</organism>
<dbReference type="Proteomes" id="UP000234328">
    <property type="component" value="Unassembled WGS sequence"/>
</dbReference>
<name>A0A2N4UJ55_9BURK</name>
<protein>
    <recommendedName>
        <fullName evidence="4">dTTP/UTP pyrophosphatase</fullName>
        <shortName evidence="4">dTTPase/UTPase</shortName>
        <ecNumber evidence="4">3.6.1.9</ecNumber>
    </recommendedName>
    <alternativeName>
        <fullName evidence="4">Nucleoside triphosphate pyrophosphatase</fullName>
    </alternativeName>
    <alternativeName>
        <fullName evidence="4">Nucleotide pyrophosphatase</fullName>
        <shortName evidence="4">Nucleotide PPase</shortName>
    </alternativeName>
</protein>
<feature type="site" description="Important for substrate specificity" evidence="4">
    <location>
        <position position="14"/>
    </location>
</feature>
<dbReference type="AlphaFoldDB" id="A0A2N4UJ55"/>
<dbReference type="GO" id="GO:0036218">
    <property type="term" value="F:dTTP diphosphatase activity"/>
    <property type="evidence" value="ECO:0007669"/>
    <property type="project" value="RHEA"/>
</dbReference>
<dbReference type="InterPro" id="IPR029001">
    <property type="entry name" value="ITPase-like_fam"/>
</dbReference>
<evidence type="ECO:0000313" key="5">
    <source>
        <dbReference type="EMBL" id="PLC55053.1"/>
    </source>
</evidence>
<comment type="subcellular location">
    <subcellularLocation>
        <location evidence="4">Cytoplasm</location>
    </subcellularLocation>
</comment>
<accession>A0A2N4UJ55</accession>
<dbReference type="GO" id="GO:0009117">
    <property type="term" value="P:nucleotide metabolic process"/>
    <property type="evidence" value="ECO:0007669"/>
    <property type="project" value="UniProtKB-KW"/>
</dbReference>
<dbReference type="RefSeq" id="WP_102069129.1">
    <property type="nucleotide sequence ID" value="NZ_PDNV01000003.1"/>
</dbReference>
<dbReference type="PANTHER" id="PTHR43213:SF5">
    <property type="entry name" value="BIFUNCTIONAL DTTP_UTP PYROPHOSPHATASE_METHYLTRANSFERASE PROTEIN-RELATED"/>
    <property type="match status" value="1"/>
</dbReference>
<evidence type="ECO:0000256" key="1">
    <source>
        <dbReference type="ARBA" id="ARBA00001968"/>
    </source>
</evidence>
<dbReference type="PIRSF" id="PIRSF006305">
    <property type="entry name" value="Maf"/>
    <property type="match status" value="1"/>
</dbReference>
<dbReference type="NCBIfam" id="TIGR00172">
    <property type="entry name" value="maf"/>
    <property type="match status" value="1"/>
</dbReference>
<keyword evidence="4" id="KW-0963">Cytoplasm</keyword>
<keyword evidence="3 4" id="KW-0546">Nucleotide metabolism</keyword>
<dbReference type="PANTHER" id="PTHR43213">
    <property type="entry name" value="BIFUNCTIONAL DTTP/UTP PYROPHOSPHATASE/METHYLTRANSFERASE PROTEIN-RELATED"/>
    <property type="match status" value="1"/>
</dbReference>
<evidence type="ECO:0000256" key="2">
    <source>
        <dbReference type="ARBA" id="ARBA00022801"/>
    </source>
</evidence>
<evidence type="ECO:0000256" key="4">
    <source>
        <dbReference type="HAMAP-Rule" id="MF_00528"/>
    </source>
</evidence>
<dbReference type="HAMAP" id="MF_00528">
    <property type="entry name" value="Maf"/>
    <property type="match status" value="1"/>
</dbReference>
<dbReference type="SUPFAM" id="SSF52972">
    <property type="entry name" value="ITPase-like"/>
    <property type="match status" value="1"/>
</dbReference>
<dbReference type="Pfam" id="PF02545">
    <property type="entry name" value="Maf"/>
    <property type="match status" value="1"/>
</dbReference>
<dbReference type="EMBL" id="PDNV01000003">
    <property type="protein sequence ID" value="PLC55053.1"/>
    <property type="molecule type" value="Genomic_DNA"/>
</dbReference>
<comment type="cofactor">
    <cofactor evidence="1 4">
        <name>a divalent metal cation</name>
        <dbReference type="ChEBI" id="CHEBI:60240"/>
    </cofactor>
</comment>
<proteinExistence type="inferred from homology"/>
<dbReference type="CDD" id="cd00555">
    <property type="entry name" value="Maf"/>
    <property type="match status" value="1"/>
</dbReference>
<dbReference type="GO" id="GO:0036221">
    <property type="term" value="F:UTP diphosphatase activity"/>
    <property type="evidence" value="ECO:0007669"/>
    <property type="project" value="RHEA"/>
</dbReference>
<comment type="function">
    <text evidence="4">Nucleoside triphosphate pyrophosphatase that hydrolyzes dTTP and UTP. May have a dual role in cell division arrest and in preventing the incorporation of modified nucleotides into cellular nucleic acids.</text>
</comment>
<dbReference type="EC" id="3.6.1.9" evidence="4"/>
<dbReference type="GO" id="GO:0005737">
    <property type="term" value="C:cytoplasm"/>
    <property type="evidence" value="ECO:0007669"/>
    <property type="project" value="UniProtKB-SubCell"/>
</dbReference>
<sequence>MKASLIYLASASPRRHEILVQIGVEHEVLDVPAPAGEDEPRLLGEAPADYVLRTAREKAIRARQWLVEHPSRAASGLDATRAILSADTTVVLGDDILGKPTGRDDARRMLARLSGVTHTVHTAVVLSRGSQLVDDVSVTQVRFKRLSQTEIEAYCVTDEPMGKAGAYGIQGKAAVFIEHIAGSYTGVMGLPAFETWRLLQSCQAES</sequence>
<keyword evidence="6" id="KW-1185">Reference proteome</keyword>
<evidence type="ECO:0000256" key="3">
    <source>
        <dbReference type="ARBA" id="ARBA00023080"/>
    </source>
</evidence>
<comment type="catalytic activity">
    <reaction evidence="4">
        <text>dTTP + H2O = dTMP + diphosphate + H(+)</text>
        <dbReference type="Rhea" id="RHEA:28534"/>
        <dbReference type="ChEBI" id="CHEBI:15377"/>
        <dbReference type="ChEBI" id="CHEBI:15378"/>
        <dbReference type="ChEBI" id="CHEBI:33019"/>
        <dbReference type="ChEBI" id="CHEBI:37568"/>
        <dbReference type="ChEBI" id="CHEBI:63528"/>
        <dbReference type="EC" id="3.6.1.9"/>
    </reaction>
</comment>
<reference evidence="5 6" key="1">
    <citation type="submission" date="2017-10" db="EMBL/GenBank/DDBJ databases">
        <title>Two draft genome sequences of Pusillimonas sp. strains isolated from a nitrate- and radionuclide-contaminated groundwater in Russia.</title>
        <authorList>
            <person name="Grouzdev D.S."/>
            <person name="Tourova T.P."/>
            <person name="Goeva M.A."/>
            <person name="Babich T.L."/>
            <person name="Sokolova D.S."/>
            <person name="Abdullin R."/>
            <person name="Poltaraus A.B."/>
            <person name="Toshchakov S.V."/>
            <person name="Nazina T.N."/>
        </authorList>
    </citation>
    <scope>NUCLEOTIDE SEQUENCE [LARGE SCALE GENOMIC DNA]</scope>
    <source>
        <strain evidence="5 6">JR1/69-2-13</strain>
    </source>
</reference>
<feature type="site" description="Important for substrate specificity" evidence="4">
    <location>
        <position position="170"/>
    </location>
</feature>
<dbReference type="Gene3D" id="3.90.950.10">
    <property type="match status" value="1"/>
</dbReference>
<dbReference type="InterPro" id="IPR003697">
    <property type="entry name" value="Maf-like"/>
</dbReference>
<evidence type="ECO:0000313" key="6">
    <source>
        <dbReference type="Proteomes" id="UP000234328"/>
    </source>
</evidence>